<dbReference type="InterPro" id="IPR036390">
    <property type="entry name" value="WH_DNA-bd_sf"/>
</dbReference>
<dbReference type="Pfam" id="PF09339">
    <property type="entry name" value="HTH_IclR"/>
    <property type="match status" value="1"/>
</dbReference>
<dbReference type="InterPro" id="IPR005471">
    <property type="entry name" value="Tscrpt_reg_IclR_N"/>
</dbReference>
<organism evidence="8 9">
    <name type="scientific">Pseudomonas benzenivorans</name>
    <dbReference type="NCBI Taxonomy" id="556533"/>
    <lineage>
        <taxon>Bacteria</taxon>
        <taxon>Pseudomonadati</taxon>
        <taxon>Pseudomonadota</taxon>
        <taxon>Gammaproteobacteria</taxon>
        <taxon>Pseudomonadales</taxon>
        <taxon>Pseudomonadaceae</taxon>
        <taxon>Pseudomonas</taxon>
    </lineage>
</organism>
<gene>
    <name evidence="8" type="ORF">SBP02_03645</name>
</gene>
<dbReference type="SUPFAM" id="SSF55781">
    <property type="entry name" value="GAF domain-like"/>
    <property type="match status" value="1"/>
</dbReference>
<dbReference type="InterPro" id="IPR014757">
    <property type="entry name" value="Tscrpt_reg_IclR_C"/>
</dbReference>
<dbReference type="RefSeq" id="WP_318645056.1">
    <property type="nucleotide sequence ID" value="NZ_CP137892.1"/>
</dbReference>
<dbReference type="InterPro" id="IPR050707">
    <property type="entry name" value="HTH_MetabolicPath_Reg"/>
</dbReference>
<dbReference type="PANTHER" id="PTHR30136:SF24">
    <property type="entry name" value="HTH-TYPE TRANSCRIPTIONAL REPRESSOR ALLR"/>
    <property type="match status" value="1"/>
</dbReference>
<evidence type="ECO:0000256" key="4">
    <source>
        <dbReference type="ARBA" id="ARBA00040379"/>
    </source>
</evidence>
<evidence type="ECO:0000313" key="8">
    <source>
        <dbReference type="EMBL" id="WPC05869.1"/>
    </source>
</evidence>
<dbReference type="InterPro" id="IPR029016">
    <property type="entry name" value="GAF-like_dom_sf"/>
</dbReference>
<keyword evidence="2" id="KW-0238">DNA-binding</keyword>
<dbReference type="SMART" id="SM00346">
    <property type="entry name" value="HTH_ICLR"/>
    <property type="match status" value="1"/>
</dbReference>
<feature type="domain" description="HTH iclR-type" evidence="6">
    <location>
        <begin position="9"/>
        <end position="70"/>
    </location>
</feature>
<evidence type="ECO:0000256" key="3">
    <source>
        <dbReference type="ARBA" id="ARBA00023163"/>
    </source>
</evidence>
<dbReference type="Pfam" id="PF01614">
    <property type="entry name" value="IclR_C"/>
    <property type="match status" value="1"/>
</dbReference>
<proteinExistence type="predicted"/>
<dbReference type="PROSITE" id="PS51078">
    <property type="entry name" value="ICLR_ED"/>
    <property type="match status" value="1"/>
</dbReference>
<dbReference type="EMBL" id="CP137892">
    <property type="protein sequence ID" value="WPC05869.1"/>
    <property type="molecule type" value="Genomic_DNA"/>
</dbReference>
<evidence type="ECO:0000313" key="9">
    <source>
        <dbReference type="Proteomes" id="UP001305928"/>
    </source>
</evidence>
<dbReference type="PROSITE" id="PS51077">
    <property type="entry name" value="HTH_ICLR"/>
    <property type="match status" value="1"/>
</dbReference>
<keyword evidence="1" id="KW-0805">Transcription regulation</keyword>
<keyword evidence="3" id="KW-0804">Transcription</keyword>
<accession>A0ABZ0PYC7</accession>
<evidence type="ECO:0000259" key="7">
    <source>
        <dbReference type="PROSITE" id="PS51078"/>
    </source>
</evidence>
<evidence type="ECO:0000256" key="1">
    <source>
        <dbReference type="ARBA" id="ARBA00023015"/>
    </source>
</evidence>
<name>A0ABZ0PYC7_9PSED</name>
<dbReference type="Gene3D" id="3.30.450.40">
    <property type="match status" value="1"/>
</dbReference>
<protein>
    <recommendedName>
        <fullName evidence="4">HTH-type transcriptional repressor AllR</fullName>
    </recommendedName>
    <alternativeName>
        <fullName evidence="5">Negative regulator of allantoin and glyoxylate utilization operons</fullName>
    </alternativeName>
</protein>
<keyword evidence="9" id="KW-1185">Reference proteome</keyword>
<dbReference type="Gene3D" id="1.10.10.10">
    <property type="entry name" value="Winged helix-like DNA-binding domain superfamily/Winged helix DNA-binding domain"/>
    <property type="match status" value="1"/>
</dbReference>
<sequence>MSSTTREKGSSIGRVLEIIEAVAKAERPMSPADLAYQLDIPKPSIHRLLGQLEGEGYLQLNMRGQLVPGERMLDIALGVLYSGRFKAPRQAILKRLTAQIGETCGIAIPNGTEMIYYDRVQSERPLQLQLSVGSHTPIWCTASGKLYLSSLPRERRRRILHNLPLQRYARNTLTDAVELEAALLKIREAQLGTDDEEFVDGLAACAVPIRGRDGRLFACLFAHAPLIRKSLAELLAYTPLLREAAGELGRLISDTEVVRDR</sequence>
<evidence type="ECO:0000259" key="6">
    <source>
        <dbReference type="PROSITE" id="PS51077"/>
    </source>
</evidence>
<dbReference type="SUPFAM" id="SSF46785">
    <property type="entry name" value="Winged helix' DNA-binding domain"/>
    <property type="match status" value="1"/>
</dbReference>
<dbReference type="PANTHER" id="PTHR30136">
    <property type="entry name" value="HELIX-TURN-HELIX TRANSCRIPTIONAL REGULATOR, ICLR FAMILY"/>
    <property type="match status" value="1"/>
</dbReference>
<evidence type="ECO:0000256" key="2">
    <source>
        <dbReference type="ARBA" id="ARBA00023125"/>
    </source>
</evidence>
<evidence type="ECO:0000256" key="5">
    <source>
        <dbReference type="ARBA" id="ARBA00042627"/>
    </source>
</evidence>
<dbReference type="Proteomes" id="UP001305928">
    <property type="component" value="Chromosome"/>
</dbReference>
<dbReference type="InterPro" id="IPR036388">
    <property type="entry name" value="WH-like_DNA-bd_sf"/>
</dbReference>
<reference evidence="8 9" key="1">
    <citation type="submission" date="2023-11" db="EMBL/GenBank/DDBJ databases">
        <title>Complete genome of Pseudomonas benzenivorans BA3361.</title>
        <authorList>
            <person name="Shin S.Y."/>
            <person name="Song J."/>
            <person name="Kang H."/>
        </authorList>
    </citation>
    <scope>NUCLEOTIDE SEQUENCE [LARGE SCALE GENOMIC DNA]</scope>
    <source>
        <strain evidence="8 9">HNIBRBA3361</strain>
    </source>
</reference>
<feature type="domain" description="IclR-ED" evidence="7">
    <location>
        <begin position="71"/>
        <end position="254"/>
    </location>
</feature>